<evidence type="ECO:0000313" key="2">
    <source>
        <dbReference type="EMBL" id="PWI71254.1"/>
    </source>
</evidence>
<protein>
    <submittedName>
        <fullName evidence="2">Uncharacterized protein</fullName>
    </submittedName>
</protein>
<dbReference type="EMBL" id="JAWRVI010000017">
    <property type="protein sequence ID" value="KAK4090053.1"/>
    <property type="molecule type" value="Genomic_DNA"/>
</dbReference>
<dbReference type="Proteomes" id="UP000245956">
    <property type="component" value="Unassembled WGS sequence"/>
</dbReference>
<name>A0A2U3E9S9_PURLI</name>
<sequence length="200" mass="21577">MYTIIHYTLTRARARGFRPPPNTTATHHRLLLLLFIPHALPSAPPDDNASGQRLASAQPELWDHLPRLGGVRVSGIRQYGRLLVLVPRGGSIYKQGRARAHRGGGSLTAASSWPRRARACMTPCGVAAHHPCCWLLGSSCLGLRFCVCLQAGKHLLLLLLPSLSPRLVSISENGSCSIIPCRASAPSCDNNNNNNTPRAA</sequence>
<evidence type="ECO:0000313" key="4">
    <source>
        <dbReference type="Proteomes" id="UP001287286"/>
    </source>
</evidence>
<reference evidence="1 4" key="4">
    <citation type="journal article" date="2024" name="Microbiol. Resour. Announc.">
        <title>Genome annotations for the ascomycete fungi Trichoderma harzianum, Trichoderma aggressivum, and Purpureocillium lilacinum.</title>
        <authorList>
            <person name="Beijen E.P.W."/>
            <person name="Ohm R.A."/>
        </authorList>
    </citation>
    <scope>NUCLEOTIDE SEQUENCE [LARGE SCALE GENOMIC DNA]</scope>
    <source>
        <strain evidence="1 4">CBS 150709</strain>
    </source>
</reference>
<dbReference type="Proteomes" id="UP001287286">
    <property type="component" value="Unassembled WGS sequence"/>
</dbReference>
<keyword evidence="4" id="KW-1185">Reference proteome</keyword>
<accession>A0A2U3E9S9</accession>
<gene>
    <name evidence="2" type="ORF">PCL_12622</name>
    <name evidence="1" type="ORF">Purlil1_5679</name>
</gene>
<comment type="caution">
    <text evidence="2">The sequence shown here is derived from an EMBL/GenBank/DDBJ whole genome shotgun (WGS) entry which is preliminary data.</text>
</comment>
<dbReference type="AlphaFoldDB" id="A0A2U3E9S9"/>
<organism evidence="2 3">
    <name type="scientific">Purpureocillium lilacinum</name>
    <name type="common">Paecilomyces lilacinus</name>
    <dbReference type="NCBI Taxonomy" id="33203"/>
    <lineage>
        <taxon>Eukaryota</taxon>
        <taxon>Fungi</taxon>
        <taxon>Dikarya</taxon>
        <taxon>Ascomycota</taxon>
        <taxon>Pezizomycotina</taxon>
        <taxon>Sordariomycetes</taxon>
        <taxon>Hypocreomycetidae</taxon>
        <taxon>Hypocreales</taxon>
        <taxon>Ophiocordycipitaceae</taxon>
        <taxon>Purpureocillium</taxon>
    </lineage>
</organism>
<reference evidence="1" key="3">
    <citation type="submission" date="2023-11" db="EMBL/GenBank/DDBJ databases">
        <authorList>
            <person name="Beijen E."/>
            <person name="Ohm R.A."/>
        </authorList>
    </citation>
    <scope>NUCLEOTIDE SEQUENCE</scope>
    <source>
        <strain evidence="1">CBS 150709</strain>
    </source>
</reference>
<reference evidence="2 3" key="2">
    <citation type="journal article" date="2016" name="Front. Microbiol.">
        <title>Genome and transcriptome sequences reveal the specific parasitism of the nematophagous Purpureocillium lilacinum 36-1.</title>
        <authorList>
            <person name="Xie J."/>
            <person name="Li S."/>
            <person name="Mo C."/>
            <person name="Xiao X."/>
            <person name="Peng D."/>
            <person name="Wang G."/>
            <person name="Xiao Y."/>
        </authorList>
    </citation>
    <scope>NUCLEOTIDE SEQUENCE [LARGE SCALE GENOMIC DNA]</scope>
    <source>
        <strain evidence="2 3">36-1</strain>
    </source>
</reference>
<evidence type="ECO:0000313" key="1">
    <source>
        <dbReference type="EMBL" id="KAK4090053.1"/>
    </source>
</evidence>
<evidence type="ECO:0000313" key="3">
    <source>
        <dbReference type="Proteomes" id="UP000245956"/>
    </source>
</evidence>
<reference evidence="2" key="1">
    <citation type="submission" date="2015-05" db="EMBL/GenBank/DDBJ databases">
        <authorList>
            <person name="Wang D.B."/>
            <person name="Wang M."/>
        </authorList>
    </citation>
    <scope>NUCLEOTIDE SEQUENCE</scope>
    <source>
        <strain evidence="2">36-1</strain>
    </source>
</reference>
<proteinExistence type="predicted"/>
<dbReference type="EMBL" id="LCWV01000008">
    <property type="protein sequence ID" value="PWI71254.1"/>
    <property type="molecule type" value="Genomic_DNA"/>
</dbReference>